<proteinExistence type="predicted"/>
<reference evidence="2" key="1">
    <citation type="submission" date="2012-08" db="EMBL/GenBank/DDBJ databases">
        <title>The Genome Sequence of Wuchereria bancrofti.</title>
        <authorList>
            <person name="Nutman T.B."/>
            <person name="Fink D.L."/>
            <person name="Russ C."/>
            <person name="Young S."/>
            <person name="Zeng Q."/>
            <person name="Koehrsen M."/>
            <person name="Alvarado L."/>
            <person name="Berlin A."/>
            <person name="Chapman S.B."/>
            <person name="Chen Z."/>
            <person name="Freedman E."/>
            <person name="Gellesch M."/>
            <person name="Goldberg J."/>
            <person name="Griggs A."/>
            <person name="Gujja S."/>
            <person name="Heilman E.R."/>
            <person name="Heiman D."/>
            <person name="Hepburn T."/>
            <person name="Howarth C."/>
            <person name="Jen D."/>
            <person name="Larson L."/>
            <person name="Lewis B."/>
            <person name="Mehta T."/>
            <person name="Park D."/>
            <person name="Pearson M."/>
            <person name="Roberts A."/>
            <person name="Saif S."/>
            <person name="Shea T."/>
            <person name="Shenoy N."/>
            <person name="Sisk P."/>
            <person name="Stolte C."/>
            <person name="Sykes S."/>
            <person name="Walk T."/>
            <person name="White J."/>
            <person name="Yandava C."/>
            <person name="Haas B."/>
            <person name="Henn M.R."/>
            <person name="Nusbaum C."/>
            <person name="Birren B."/>
        </authorList>
    </citation>
    <scope>NUCLEOTIDE SEQUENCE [LARGE SCALE GENOMIC DNA]</scope>
    <source>
        <strain evidence="2">NA</strain>
    </source>
</reference>
<organism evidence="1 2">
    <name type="scientific">Wuchereria bancrofti</name>
    <dbReference type="NCBI Taxonomy" id="6293"/>
    <lineage>
        <taxon>Eukaryota</taxon>
        <taxon>Metazoa</taxon>
        <taxon>Ecdysozoa</taxon>
        <taxon>Nematoda</taxon>
        <taxon>Chromadorea</taxon>
        <taxon>Rhabditida</taxon>
        <taxon>Spirurina</taxon>
        <taxon>Spiruromorpha</taxon>
        <taxon>Filarioidea</taxon>
        <taxon>Onchocercidae</taxon>
        <taxon>Wuchereria</taxon>
    </lineage>
</organism>
<sequence>VSSITGTPLHPDRKEDELLQAAMRMAKSFKQRKMRPQSYCETKSSVQISDFRPISTTCSVSSIVSKLAI</sequence>
<comment type="caution">
    <text evidence="1">The sequence shown here is derived from an EMBL/GenBank/DDBJ whole genome shotgun (WGS) entry which is preliminary data.</text>
</comment>
<dbReference type="EMBL" id="ADBV01012556">
    <property type="protein sequence ID" value="EJW74269.1"/>
    <property type="molecule type" value="Genomic_DNA"/>
</dbReference>
<feature type="non-terminal residue" evidence="1">
    <location>
        <position position="69"/>
    </location>
</feature>
<evidence type="ECO:0000313" key="1">
    <source>
        <dbReference type="EMBL" id="EJW74269.1"/>
    </source>
</evidence>
<name>J9EFT2_WUCBA</name>
<gene>
    <name evidence="1" type="ORF">WUBG_14831</name>
</gene>
<protein>
    <submittedName>
        <fullName evidence="1">Uncharacterized protein</fullName>
    </submittedName>
</protein>
<feature type="non-terminal residue" evidence="1">
    <location>
        <position position="1"/>
    </location>
</feature>
<evidence type="ECO:0000313" key="2">
    <source>
        <dbReference type="Proteomes" id="UP000004810"/>
    </source>
</evidence>
<dbReference type="AlphaFoldDB" id="J9EFT2"/>
<accession>J9EFT2</accession>
<dbReference type="Proteomes" id="UP000004810">
    <property type="component" value="Unassembled WGS sequence"/>
</dbReference>